<dbReference type="GeneID" id="26661031"/>
<dbReference type="KEGG" id="vg:26661031"/>
<dbReference type="EMBL" id="KP696448">
    <property type="protein sequence ID" value="AKC02704.1"/>
    <property type="molecule type" value="Genomic_DNA"/>
</dbReference>
<organism evidence="1 2">
    <name type="scientific">Bacillus phage Stills</name>
    <dbReference type="NCBI Taxonomy" id="1610833"/>
    <lineage>
        <taxon>Viruses</taxon>
        <taxon>Duplodnaviria</taxon>
        <taxon>Heunggongvirae</taxon>
        <taxon>Uroviricota</taxon>
        <taxon>Caudoviricetes</taxon>
        <taxon>Slashvirus</taxon>
        <taxon>Slashvirus stills</taxon>
    </lineage>
</organism>
<protein>
    <submittedName>
        <fullName evidence="1">Uncharacterized protein</fullName>
    </submittedName>
</protein>
<gene>
    <name evidence="1" type="ORF">CPT_Stills76</name>
</gene>
<dbReference type="OrthoDB" id="14239at10239"/>
<dbReference type="RefSeq" id="YP_009196961.1">
    <property type="nucleotide sequence ID" value="NC_028777.1"/>
</dbReference>
<keyword evidence="2" id="KW-1185">Reference proteome</keyword>
<reference evidence="1 2" key="1">
    <citation type="journal article" date="2015" name="Genome Announc.">
        <title>Complete Genome Sequence of Bacillus megaterium Siphophage Stills.</title>
        <authorList>
            <person name="Lee S.S."/>
            <person name="Kongari R.R."/>
            <person name="Hernandez A.C."/>
            <person name="Kuty Everett G.F."/>
        </authorList>
    </citation>
    <scope>NUCLEOTIDE SEQUENCE [LARGE SCALE GENOMIC DNA]</scope>
</reference>
<dbReference type="Proteomes" id="UP000033016">
    <property type="component" value="Segment"/>
</dbReference>
<accession>A0A0E3T6C9</accession>
<evidence type="ECO:0000313" key="2">
    <source>
        <dbReference type="Proteomes" id="UP000033016"/>
    </source>
</evidence>
<sequence>MANHYKNRVRRNYIGDIKVFMSDHAVIRFVERQNLEVEGLDIDATRTQIIRKFRNTKLAAFLPGSRERRYEVAGSMNERMQFICRKTASNKYIIISCQLQGKRDNWWKNEGLVKYA</sequence>
<name>A0A0E3T6C9_9CAUD</name>
<reference evidence="2" key="2">
    <citation type="submission" date="2015-01" db="EMBL/GenBank/DDBJ databases">
        <title>Complete Genome of Bacillus megaterium Siphophage Stills.</title>
        <authorList>
            <person name="Lee S.S."/>
            <person name="Kongari R.R."/>
            <person name="Hernandez A.C."/>
            <person name="Everett G.F.K."/>
        </authorList>
    </citation>
    <scope>NUCLEOTIDE SEQUENCE [LARGE SCALE GENOMIC DNA]</scope>
</reference>
<proteinExistence type="predicted"/>
<evidence type="ECO:0000313" key="1">
    <source>
        <dbReference type="EMBL" id="AKC02704.1"/>
    </source>
</evidence>